<dbReference type="AntiFam" id="ANF00082">
    <property type="entry name" value="Shadow ORF (opposite glgX)"/>
</dbReference>
<accession>A0A644TWP8</accession>
<evidence type="ECO:0000313" key="1">
    <source>
        <dbReference type="EMBL" id="MPL70622.1"/>
    </source>
</evidence>
<organism evidence="1">
    <name type="scientific">bioreactor metagenome</name>
    <dbReference type="NCBI Taxonomy" id="1076179"/>
    <lineage>
        <taxon>unclassified sequences</taxon>
        <taxon>metagenomes</taxon>
        <taxon>ecological metagenomes</taxon>
    </lineage>
</organism>
<sequence>MPGKPPGVLRYREQDAVGGGVEHEVEVVVVLFSRLLGRTVDHGGQGMVEGAPVGRQAPLVVPGDVGKLVAVPVLAGEELGSPEGGMGLSESDQAREEAQQLPAPRGVVPVVPADFIVLAVGVVVAALAPPYLVSPQHHGGADGQKKGGHEVAQLPGTLSPDMRILGGTFDPEVLGPVFLRSVPVVLAVFLVMLAQVADQVVEGEAVVGRDKVDGVEGFPAVPQKEVAGAGNAGGQMEGAGFFAPPEAADIVPVFVVPFRPSASGKRTHLVGPAGVPGFGDDLRVPQERLFGDGLDDRRVFQQLPGGIPAQDRAEIEAEAIDVHLDHPVAQAVLNEAAHDRVVAVEGVAAAGIVFVPALIRVEHIINRIVQAPERECGTEFVALGGMIEDHVENYLDARLVELPYHVLEFPDREGRIALIVGFAVPVGVAGLGSEKGEGGITPVVAQKSAGLWISAETLDRIEFVQGKKFEARNAQLLEVPDHFRHAAIGPRMLHGIDAGRKDGTGFGASAGRQGPRAGIFLPGGTQEPPGESPHVGLVDDAVFQRIVEGGVVLPIEIVVHDDAFGQKGVVPVGGKGEIRLGRCRVVAQGPAQVPGAVGKRPGVGVYQASVYVEALSGGGLVGTVGPPQIEGSGLQAANMTVPHVPRFVGKGVESELAGRGAFVDSIVETEGHSPGVSGENGKTHSLRAGECADAKRIAWFQTGLGGYSYVAHDILSHGFKNYHSVLSAETHGIFYEGPDRHAHALVGNIVEVAGGIGIFVIDGGVNVAFPHSQNARDGLDGACGADAMPRHGLETGYLEPFGMVAEGGFYGFGFDRIVQGRRGAVGAHPVYVVGVQSGVGQGKPDSPGDTDPFGIGGGEMVGVAGLAEARDLRVNLRSSGKGMLVFFQHEDSGSLGHHKAVPVPVERSGSLFGLLVPGGQGLNVDKAGHAHAHDAGFGAAGDDRVGLVVPDESHGLSYGVGSRGAGGDDALAGAGYIEGHGDLGRTEVGQGLRHGEGRHPGGAPFDQAGDRLLDTARSALPRSDADPRPFGFHSFPGQAGVGQGFGGGEDRKLGITVHFFGFFRIDAQGGVEAFDLPGDTHGHVGSVHQADRPDSGTTRLDRFPEAGNIIADGTYHAKSGDDDFSSFHNYIPIPPSTWSTTPVR</sequence>
<proteinExistence type="predicted"/>
<gene>
    <name evidence="1" type="ORF">SDC9_16381</name>
</gene>
<dbReference type="AlphaFoldDB" id="A0A644TWP8"/>
<name>A0A644TWP8_9ZZZZ</name>
<reference evidence="1" key="1">
    <citation type="submission" date="2019-08" db="EMBL/GenBank/DDBJ databases">
        <authorList>
            <person name="Kucharzyk K."/>
            <person name="Murdoch R.W."/>
            <person name="Higgins S."/>
            <person name="Loffler F."/>
        </authorList>
    </citation>
    <scope>NUCLEOTIDE SEQUENCE</scope>
</reference>
<dbReference type="AntiFam" id="ANF00248">
    <property type="entry name" value="Shadow ORF (opposite ppsD)"/>
</dbReference>
<dbReference type="EMBL" id="VSSQ01000054">
    <property type="protein sequence ID" value="MPL70622.1"/>
    <property type="molecule type" value="Genomic_DNA"/>
</dbReference>
<protein>
    <submittedName>
        <fullName evidence="1">Uncharacterized protein</fullName>
    </submittedName>
</protein>
<comment type="caution">
    <text evidence="1">The sequence shown here is derived from an EMBL/GenBank/DDBJ whole genome shotgun (WGS) entry which is preliminary data.</text>
</comment>